<reference evidence="1" key="1">
    <citation type="journal article" date="2014" name="Front. Microbiol.">
        <title>High frequency of phylogenetically diverse reductive dehalogenase-homologous genes in deep subseafloor sedimentary metagenomes.</title>
        <authorList>
            <person name="Kawai M."/>
            <person name="Futagami T."/>
            <person name="Toyoda A."/>
            <person name="Takaki Y."/>
            <person name="Nishi S."/>
            <person name="Hori S."/>
            <person name="Arai W."/>
            <person name="Tsubouchi T."/>
            <person name="Morono Y."/>
            <person name="Uchiyama I."/>
            <person name="Ito T."/>
            <person name="Fujiyama A."/>
            <person name="Inagaki F."/>
            <person name="Takami H."/>
        </authorList>
    </citation>
    <scope>NUCLEOTIDE SEQUENCE</scope>
    <source>
        <strain evidence="1">Expedition CK06-06</strain>
    </source>
</reference>
<dbReference type="EMBL" id="BARW01029911">
    <property type="protein sequence ID" value="GAJ14443.1"/>
    <property type="molecule type" value="Genomic_DNA"/>
</dbReference>
<gene>
    <name evidence="1" type="ORF">S12H4_47950</name>
</gene>
<name>X1UA79_9ZZZZ</name>
<dbReference type="AlphaFoldDB" id="X1UA79"/>
<protein>
    <submittedName>
        <fullName evidence="1">Uncharacterized protein</fullName>
    </submittedName>
</protein>
<feature type="non-terminal residue" evidence="1">
    <location>
        <position position="34"/>
    </location>
</feature>
<accession>X1UA79</accession>
<comment type="caution">
    <text evidence="1">The sequence shown here is derived from an EMBL/GenBank/DDBJ whole genome shotgun (WGS) entry which is preliminary data.</text>
</comment>
<organism evidence="1">
    <name type="scientific">marine sediment metagenome</name>
    <dbReference type="NCBI Taxonomy" id="412755"/>
    <lineage>
        <taxon>unclassified sequences</taxon>
        <taxon>metagenomes</taxon>
        <taxon>ecological metagenomes</taxon>
    </lineage>
</organism>
<evidence type="ECO:0000313" key="1">
    <source>
        <dbReference type="EMBL" id="GAJ14443.1"/>
    </source>
</evidence>
<proteinExistence type="predicted"/>
<sequence length="34" mass="4185">MANLHKKFTDSQVKDLLERYLKGEIERKYIEQIF</sequence>